<evidence type="ECO:0000259" key="8">
    <source>
        <dbReference type="PROSITE" id="PS50850"/>
    </source>
</evidence>
<evidence type="ECO:0000256" key="2">
    <source>
        <dbReference type="ARBA" id="ARBA00022448"/>
    </source>
</evidence>
<keyword evidence="4 7" id="KW-1133">Transmembrane helix</keyword>
<dbReference type="Pfam" id="PF07690">
    <property type="entry name" value="MFS_1"/>
    <property type="match status" value="1"/>
</dbReference>
<dbReference type="InterPro" id="IPR005829">
    <property type="entry name" value="Sugar_transporter_CS"/>
</dbReference>
<evidence type="ECO:0000256" key="1">
    <source>
        <dbReference type="ARBA" id="ARBA00004651"/>
    </source>
</evidence>
<dbReference type="Proteomes" id="UP001256827">
    <property type="component" value="Chromosome"/>
</dbReference>
<organism evidence="9 10">
    <name type="scientific">Brevibacillus brevis</name>
    <name type="common">Bacillus brevis</name>
    <dbReference type="NCBI Taxonomy" id="1393"/>
    <lineage>
        <taxon>Bacteria</taxon>
        <taxon>Bacillati</taxon>
        <taxon>Bacillota</taxon>
        <taxon>Bacilli</taxon>
        <taxon>Bacillales</taxon>
        <taxon>Paenibacillaceae</taxon>
        <taxon>Brevibacillus</taxon>
    </lineage>
</organism>
<sequence length="112" mass="12301">MQDPFLLFVLRLMTGIALGGDYSVGTTLLVEFVPKKYKGALISSLSVVWTVGYVVSILVGTFLGKLRCRCVEVDAGQYRDPSSNRPFAATGYSGVPAMAHSKREERRSMDHL</sequence>
<evidence type="ECO:0000256" key="7">
    <source>
        <dbReference type="SAM" id="Phobius"/>
    </source>
</evidence>
<gene>
    <name evidence="9" type="ORF">RGB73_23215</name>
</gene>
<dbReference type="InterPro" id="IPR020846">
    <property type="entry name" value="MFS_dom"/>
</dbReference>
<dbReference type="SUPFAM" id="SSF103473">
    <property type="entry name" value="MFS general substrate transporter"/>
    <property type="match status" value="1"/>
</dbReference>
<keyword evidence="10" id="KW-1185">Reference proteome</keyword>
<proteinExistence type="predicted"/>
<evidence type="ECO:0000256" key="3">
    <source>
        <dbReference type="ARBA" id="ARBA00022692"/>
    </source>
</evidence>
<evidence type="ECO:0000313" key="9">
    <source>
        <dbReference type="EMBL" id="WNC17792.1"/>
    </source>
</evidence>
<feature type="transmembrane region" description="Helical" evidence="7">
    <location>
        <begin position="43"/>
        <end position="63"/>
    </location>
</feature>
<feature type="compositionally biased region" description="Basic and acidic residues" evidence="6">
    <location>
        <begin position="101"/>
        <end position="112"/>
    </location>
</feature>
<dbReference type="Gene3D" id="1.20.1250.20">
    <property type="entry name" value="MFS general substrate transporter like domains"/>
    <property type="match status" value="1"/>
</dbReference>
<keyword evidence="3 7" id="KW-0812">Transmembrane</keyword>
<dbReference type="InterPro" id="IPR011701">
    <property type="entry name" value="MFS"/>
</dbReference>
<keyword evidence="5 7" id="KW-0472">Membrane</keyword>
<dbReference type="InterPro" id="IPR036259">
    <property type="entry name" value="MFS_trans_sf"/>
</dbReference>
<feature type="region of interest" description="Disordered" evidence="6">
    <location>
        <begin position="79"/>
        <end position="112"/>
    </location>
</feature>
<dbReference type="RefSeq" id="WP_310774494.1">
    <property type="nucleotide sequence ID" value="NZ_CP134050.1"/>
</dbReference>
<protein>
    <submittedName>
        <fullName evidence="9">MFS transporter</fullName>
    </submittedName>
</protein>
<keyword evidence="2" id="KW-0813">Transport</keyword>
<dbReference type="PANTHER" id="PTHR23511">
    <property type="entry name" value="SYNAPTIC VESICLE GLYCOPROTEIN 2"/>
    <property type="match status" value="1"/>
</dbReference>
<dbReference type="PROSITE" id="PS50850">
    <property type="entry name" value="MFS"/>
    <property type="match status" value="1"/>
</dbReference>
<dbReference type="EMBL" id="CP134050">
    <property type="protein sequence ID" value="WNC17792.1"/>
    <property type="molecule type" value="Genomic_DNA"/>
</dbReference>
<reference evidence="9 10" key="1">
    <citation type="submission" date="2023-09" db="EMBL/GenBank/DDBJ databases">
        <title>Complete Genome and Methylome dissection of Bacillus brevis NEB573 original source of BbsI restriction endonuclease.</title>
        <authorList>
            <person name="Fomenkov A."/>
            <person name="Roberts R.D."/>
        </authorList>
    </citation>
    <scope>NUCLEOTIDE SEQUENCE [LARGE SCALE GENOMIC DNA]</scope>
    <source>
        <strain evidence="9 10">NEB573</strain>
    </source>
</reference>
<evidence type="ECO:0000256" key="5">
    <source>
        <dbReference type="ARBA" id="ARBA00023136"/>
    </source>
</evidence>
<accession>A0ABY9TD51</accession>
<evidence type="ECO:0000256" key="6">
    <source>
        <dbReference type="SAM" id="MobiDB-lite"/>
    </source>
</evidence>
<comment type="subcellular location">
    <subcellularLocation>
        <location evidence="1">Cell membrane</location>
        <topology evidence="1">Multi-pass membrane protein</topology>
    </subcellularLocation>
</comment>
<dbReference type="PANTHER" id="PTHR23511:SF34">
    <property type="entry name" value="SYNAPTIC VESICLE GLYCOPROTEIN 2"/>
    <property type="match status" value="1"/>
</dbReference>
<evidence type="ECO:0000256" key="4">
    <source>
        <dbReference type="ARBA" id="ARBA00022989"/>
    </source>
</evidence>
<feature type="domain" description="Major facilitator superfamily (MFS) profile" evidence="8">
    <location>
        <begin position="1"/>
        <end position="112"/>
    </location>
</feature>
<name>A0ABY9TD51_BREBE</name>
<evidence type="ECO:0000313" key="10">
    <source>
        <dbReference type="Proteomes" id="UP001256827"/>
    </source>
</evidence>
<dbReference type="PROSITE" id="PS00217">
    <property type="entry name" value="SUGAR_TRANSPORT_2"/>
    <property type="match status" value="1"/>
</dbReference>